<dbReference type="Pfam" id="PF06810">
    <property type="entry name" value="Phage_scaffold"/>
    <property type="match status" value="1"/>
</dbReference>
<organism evidence="3 4">
    <name type="scientific">Thermoclostridium stercorarium (strain ATCC 35414 / DSM 8532 / NCIMB 11754)</name>
    <name type="common">Clostridium stercorarium</name>
    <dbReference type="NCBI Taxonomy" id="1121335"/>
    <lineage>
        <taxon>Bacteria</taxon>
        <taxon>Bacillati</taxon>
        <taxon>Bacillota</taxon>
        <taxon>Clostridia</taxon>
        <taxon>Eubacteriales</taxon>
        <taxon>Oscillospiraceae</taxon>
        <taxon>Thermoclostridium</taxon>
    </lineage>
</organism>
<evidence type="ECO:0000313" key="4">
    <source>
        <dbReference type="Proteomes" id="UP000011220"/>
    </source>
</evidence>
<dbReference type="InterPro" id="IPR009636">
    <property type="entry name" value="SCAF"/>
</dbReference>
<feature type="compositionally biased region" description="Polar residues" evidence="2">
    <location>
        <begin position="163"/>
        <end position="172"/>
    </location>
</feature>
<keyword evidence="1" id="KW-0175">Coiled coil</keyword>
<dbReference type="KEGG" id="css:Cst_c04100"/>
<sequence>MKGEMSIMTKEQLMEMGLSEELADKVLAAHKEELKGYIPKARFDEVNNAKKDLENQLKDRDKQLKDLQEKVKGNEELEKTIKELQEANKKAVSDYEAKIRNMALDNAIKLALKEHRVKYEDLLISKFDKNKLTLKEDGTVEGLDEQLKTLRENYKDLFEQPLSGHTPNNAGDSPTDGKMQQIAETIRQNLGF</sequence>
<dbReference type="RefSeq" id="WP_015358128.1">
    <property type="nucleotide sequence ID" value="NC_020134.1"/>
</dbReference>
<keyword evidence="4" id="KW-1185">Reference proteome</keyword>
<dbReference type="AlphaFoldDB" id="L7VL07"/>
<evidence type="ECO:0000256" key="2">
    <source>
        <dbReference type="SAM" id="MobiDB-lite"/>
    </source>
</evidence>
<evidence type="ECO:0000313" key="3">
    <source>
        <dbReference type="EMBL" id="AGC67432.1"/>
    </source>
</evidence>
<dbReference type="STRING" id="1121335.Cst_c04100"/>
<dbReference type="PATRIC" id="fig|1121335.3.peg.395"/>
<feature type="coiled-coil region" evidence="1">
    <location>
        <begin position="43"/>
        <end position="101"/>
    </location>
</feature>
<dbReference type="Proteomes" id="UP000011220">
    <property type="component" value="Chromosome"/>
</dbReference>
<proteinExistence type="predicted"/>
<dbReference type="EMBL" id="CP004044">
    <property type="protein sequence ID" value="AGC67432.1"/>
    <property type="molecule type" value="Genomic_DNA"/>
</dbReference>
<name>L7VL07_THES1</name>
<evidence type="ECO:0000256" key="1">
    <source>
        <dbReference type="SAM" id="Coils"/>
    </source>
</evidence>
<feature type="region of interest" description="Disordered" evidence="2">
    <location>
        <begin position="158"/>
        <end position="177"/>
    </location>
</feature>
<gene>
    <name evidence="3" type="ordered locus">Cst_c04100</name>
</gene>
<reference evidence="3 4" key="1">
    <citation type="journal article" date="2013" name="Genome Announc.">
        <title>Complete genome sequence of Clostridium stercorarium subsp. stercorarium strain DSM 8532, a thermophilic degrader of plant cell wall fibers.</title>
        <authorList>
            <person name="Poehlein A."/>
            <person name="Zverlov V.V."/>
            <person name="Daniel R."/>
            <person name="Schwarz W.H."/>
            <person name="Liebl W."/>
        </authorList>
    </citation>
    <scope>NUCLEOTIDE SEQUENCE [LARGE SCALE GENOMIC DNA]</scope>
    <source>
        <strain evidence="4">ATCC 35414 / DSM 8532 / NCIMB 11754</strain>
    </source>
</reference>
<dbReference type="eggNOG" id="ENOG5032H0P">
    <property type="taxonomic scope" value="Bacteria"/>
</dbReference>
<accession>L7VL07</accession>
<protein>
    <submittedName>
        <fullName evidence="3">Minor structural GP20 protein</fullName>
    </submittedName>
</protein>